<evidence type="ECO:0000256" key="1">
    <source>
        <dbReference type="SAM" id="MobiDB-lite"/>
    </source>
</evidence>
<proteinExistence type="predicted"/>
<dbReference type="AlphaFoldDB" id="A0AAD6NL98"/>
<reference evidence="2" key="1">
    <citation type="submission" date="2023-01" db="EMBL/GenBank/DDBJ databases">
        <title>The chitinases involved in constricting ring structure development in the nematode-trapping fungus Drechslerella dactyloides.</title>
        <authorList>
            <person name="Wang R."/>
            <person name="Zhang L."/>
            <person name="Tang P."/>
            <person name="Li S."/>
            <person name="Liang L."/>
        </authorList>
    </citation>
    <scope>NUCLEOTIDE SEQUENCE</scope>
    <source>
        <strain evidence="2">YMF1.00031</strain>
    </source>
</reference>
<dbReference type="Proteomes" id="UP001221413">
    <property type="component" value="Unassembled WGS sequence"/>
</dbReference>
<accession>A0AAD6NL98</accession>
<name>A0AAD6NL98_DREDA</name>
<organism evidence="2 3">
    <name type="scientific">Drechslerella dactyloides</name>
    <name type="common">Nematode-trapping fungus</name>
    <name type="synonym">Arthrobotrys dactyloides</name>
    <dbReference type="NCBI Taxonomy" id="74499"/>
    <lineage>
        <taxon>Eukaryota</taxon>
        <taxon>Fungi</taxon>
        <taxon>Dikarya</taxon>
        <taxon>Ascomycota</taxon>
        <taxon>Pezizomycotina</taxon>
        <taxon>Orbiliomycetes</taxon>
        <taxon>Orbiliales</taxon>
        <taxon>Orbiliaceae</taxon>
        <taxon>Drechslerella</taxon>
    </lineage>
</organism>
<protein>
    <submittedName>
        <fullName evidence="2">Uncharacterized protein</fullName>
    </submittedName>
</protein>
<keyword evidence="3" id="KW-1185">Reference proteome</keyword>
<feature type="region of interest" description="Disordered" evidence="1">
    <location>
        <begin position="1"/>
        <end position="52"/>
    </location>
</feature>
<dbReference type="EMBL" id="JAQGDS010000002">
    <property type="protein sequence ID" value="KAJ6263651.1"/>
    <property type="molecule type" value="Genomic_DNA"/>
</dbReference>
<comment type="caution">
    <text evidence="2">The sequence shown here is derived from an EMBL/GenBank/DDBJ whole genome shotgun (WGS) entry which is preliminary data.</text>
</comment>
<evidence type="ECO:0000313" key="3">
    <source>
        <dbReference type="Proteomes" id="UP001221413"/>
    </source>
</evidence>
<sequence length="52" mass="6026">MNTGLPTSESEHEGRVDGAMTVMTVVMKDEDEEKEKEEKEEEEKEKEKKARL</sequence>
<gene>
    <name evidence="2" type="ORF">Dda_2219</name>
</gene>
<feature type="compositionally biased region" description="Acidic residues" evidence="1">
    <location>
        <begin position="29"/>
        <end position="44"/>
    </location>
</feature>
<evidence type="ECO:0000313" key="2">
    <source>
        <dbReference type="EMBL" id="KAJ6263651.1"/>
    </source>
</evidence>